<feature type="chain" id="PRO_5045011552" description="Pectate lyase" evidence="8">
    <location>
        <begin position="26"/>
        <end position="412"/>
    </location>
</feature>
<name>A0ABR0D7U4_9LAMI</name>
<dbReference type="InterPro" id="IPR045032">
    <property type="entry name" value="PEL"/>
</dbReference>
<reference evidence="10 11" key="1">
    <citation type="journal article" date="2023" name="bioRxiv">
        <title>Genome report: Whole genome sequence and annotation of Penstemon davidsonii.</title>
        <authorList>
            <person name="Ostevik K.L."/>
            <person name="Alabady M."/>
            <person name="Zhang M."/>
            <person name="Rausher M.D."/>
        </authorList>
    </citation>
    <scope>NUCLEOTIDE SEQUENCE [LARGE SCALE GENOMIC DNA]</scope>
    <source>
        <strain evidence="10">DNT005</strain>
        <tissue evidence="10">Whole leaf</tissue>
    </source>
</reference>
<proteinExistence type="inferred from homology"/>
<keyword evidence="6 8" id="KW-0106">Calcium</keyword>
<evidence type="ECO:0000256" key="5">
    <source>
        <dbReference type="ARBA" id="ARBA00022729"/>
    </source>
</evidence>
<evidence type="ECO:0000259" key="9">
    <source>
        <dbReference type="SMART" id="SM00656"/>
    </source>
</evidence>
<dbReference type="PRINTS" id="PR00807">
    <property type="entry name" value="AMBALLERGEN"/>
</dbReference>
<comment type="caution">
    <text evidence="10">The sequence shown here is derived from an EMBL/GenBank/DDBJ whole genome shotgun (WGS) entry which is preliminary data.</text>
</comment>
<accession>A0ABR0D7U4</accession>
<comment type="pathway">
    <text evidence="2 8">Glycan metabolism; pectin degradation; 2-dehydro-3-deoxy-D-gluconate from pectin: step 2/5.</text>
</comment>
<keyword evidence="7 8" id="KW-0456">Lyase</keyword>
<evidence type="ECO:0000256" key="8">
    <source>
        <dbReference type="RuleBase" id="RU361123"/>
    </source>
</evidence>
<dbReference type="PANTHER" id="PTHR31683:SF80">
    <property type="entry name" value="PECTATE LYASE 16-RELATED"/>
    <property type="match status" value="1"/>
</dbReference>
<dbReference type="SMART" id="SM00656">
    <property type="entry name" value="Amb_all"/>
    <property type="match status" value="1"/>
</dbReference>
<evidence type="ECO:0000256" key="6">
    <source>
        <dbReference type="ARBA" id="ARBA00022837"/>
    </source>
</evidence>
<protein>
    <recommendedName>
        <fullName evidence="3 8">Pectate lyase</fullName>
        <ecNumber evidence="3 8">4.2.2.2</ecNumber>
    </recommendedName>
</protein>
<gene>
    <name evidence="10" type="ORF">RD792_007673</name>
</gene>
<feature type="signal peptide" evidence="8">
    <location>
        <begin position="1"/>
        <end position="25"/>
    </location>
</feature>
<sequence length="412" mass="45755">MDNHNSILMLLYLVVIGLSASTIHSQITKKPTNPHDFNIIDSCWRKNVNWANTRQSLANCAIGFGHGAIGGQNGQIYIVHDTSDDPINPNPGTLRYGATRAEPLWITFAKDMIITLKNELLVNSHKTIDGRGAKIEIAHGPCITMERVHNVIIHGLIIHDCRPGTPSLVRDRPDHMMHINGHDGDGIAVIQSFNVWIDRCHFASCGDGLIDVIHGSTNITISNSYFNDHKKVMLLGHSDSYAPDKAMKVTLVLNHFGPRLRERIPRVRYGYAHVVNNMYEPWENYAIGGSSDSTILSESNYFHASNEHKEVTKRETNEDWKKWKWMSVSDVFINGAFFRPSGLSNDVPRPSYSHIQQFKVAEGTLVPSLTSNAGALHCVPGAFALNFLKYQIPAPIPNAPATETAVKVPGKS</sequence>
<evidence type="ECO:0000256" key="1">
    <source>
        <dbReference type="ARBA" id="ARBA00000695"/>
    </source>
</evidence>
<dbReference type="InterPro" id="IPR002022">
    <property type="entry name" value="Pec_lyase"/>
</dbReference>
<evidence type="ECO:0000256" key="7">
    <source>
        <dbReference type="ARBA" id="ARBA00023239"/>
    </source>
</evidence>
<dbReference type="PANTHER" id="PTHR31683">
    <property type="entry name" value="PECTATE LYASE 18-RELATED"/>
    <property type="match status" value="1"/>
</dbReference>
<keyword evidence="5 8" id="KW-0732">Signal</keyword>
<keyword evidence="11" id="KW-1185">Reference proteome</keyword>
<dbReference type="Pfam" id="PF00544">
    <property type="entry name" value="Pectate_lyase_4"/>
    <property type="match status" value="1"/>
</dbReference>
<evidence type="ECO:0000256" key="3">
    <source>
        <dbReference type="ARBA" id="ARBA00012272"/>
    </source>
</evidence>
<dbReference type="InterPro" id="IPR018082">
    <property type="entry name" value="AmbAllergen"/>
</dbReference>
<evidence type="ECO:0000313" key="11">
    <source>
        <dbReference type="Proteomes" id="UP001291926"/>
    </source>
</evidence>
<dbReference type="InterPro" id="IPR011050">
    <property type="entry name" value="Pectin_lyase_fold/virulence"/>
</dbReference>
<feature type="domain" description="Pectate lyase" evidence="9">
    <location>
        <begin position="111"/>
        <end position="308"/>
    </location>
</feature>
<dbReference type="Gene3D" id="2.160.20.10">
    <property type="entry name" value="Single-stranded right-handed beta-helix, Pectin lyase-like"/>
    <property type="match status" value="1"/>
</dbReference>
<organism evidence="10 11">
    <name type="scientific">Penstemon davidsonii</name>
    <dbReference type="NCBI Taxonomy" id="160366"/>
    <lineage>
        <taxon>Eukaryota</taxon>
        <taxon>Viridiplantae</taxon>
        <taxon>Streptophyta</taxon>
        <taxon>Embryophyta</taxon>
        <taxon>Tracheophyta</taxon>
        <taxon>Spermatophyta</taxon>
        <taxon>Magnoliopsida</taxon>
        <taxon>eudicotyledons</taxon>
        <taxon>Gunneridae</taxon>
        <taxon>Pentapetalae</taxon>
        <taxon>asterids</taxon>
        <taxon>lamiids</taxon>
        <taxon>Lamiales</taxon>
        <taxon>Plantaginaceae</taxon>
        <taxon>Cheloneae</taxon>
        <taxon>Penstemon</taxon>
    </lineage>
</organism>
<dbReference type="SUPFAM" id="SSF51126">
    <property type="entry name" value="Pectin lyase-like"/>
    <property type="match status" value="1"/>
</dbReference>
<keyword evidence="4 8" id="KW-0479">Metal-binding</keyword>
<comment type="catalytic activity">
    <reaction evidence="1 8">
        <text>Eliminative cleavage of (1-&gt;4)-alpha-D-galacturonan to give oligosaccharides with 4-deoxy-alpha-D-galact-4-enuronosyl groups at their non-reducing ends.</text>
        <dbReference type="EC" id="4.2.2.2"/>
    </reaction>
</comment>
<dbReference type="EC" id="4.2.2.2" evidence="3 8"/>
<evidence type="ECO:0000256" key="4">
    <source>
        <dbReference type="ARBA" id="ARBA00022723"/>
    </source>
</evidence>
<dbReference type="InterPro" id="IPR012334">
    <property type="entry name" value="Pectin_lyas_fold"/>
</dbReference>
<comment type="cofactor">
    <cofactor evidence="8">
        <name>Ca(2+)</name>
        <dbReference type="ChEBI" id="CHEBI:29108"/>
    </cofactor>
    <text evidence="8">Binds 1 Ca(2+) ion. Required for its activity.</text>
</comment>
<dbReference type="EMBL" id="JAYDYQ010002533">
    <property type="protein sequence ID" value="KAK4485065.1"/>
    <property type="molecule type" value="Genomic_DNA"/>
</dbReference>
<comment type="similarity">
    <text evidence="8">Belongs to the polysaccharide lyase 1 family.</text>
</comment>
<dbReference type="Proteomes" id="UP001291926">
    <property type="component" value="Unassembled WGS sequence"/>
</dbReference>
<evidence type="ECO:0000313" key="10">
    <source>
        <dbReference type="EMBL" id="KAK4485065.1"/>
    </source>
</evidence>
<evidence type="ECO:0000256" key="2">
    <source>
        <dbReference type="ARBA" id="ARBA00005220"/>
    </source>
</evidence>